<gene>
    <name evidence="1" type="ORF">F2Q70_00040825</name>
</gene>
<dbReference type="AlphaFoldDB" id="A0A8S9K2U0"/>
<comment type="caution">
    <text evidence="1">The sequence shown here is derived from an EMBL/GenBank/DDBJ whole genome shotgun (WGS) entry which is preliminary data.</text>
</comment>
<evidence type="ECO:0000313" key="1">
    <source>
        <dbReference type="EMBL" id="KAF2587903.1"/>
    </source>
</evidence>
<organism evidence="1">
    <name type="scientific">Brassica cretica</name>
    <name type="common">Mustard</name>
    <dbReference type="NCBI Taxonomy" id="69181"/>
    <lineage>
        <taxon>Eukaryota</taxon>
        <taxon>Viridiplantae</taxon>
        <taxon>Streptophyta</taxon>
        <taxon>Embryophyta</taxon>
        <taxon>Tracheophyta</taxon>
        <taxon>Spermatophyta</taxon>
        <taxon>Magnoliopsida</taxon>
        <taxon>eudicotyledons</taxon>
        <taxon>Gunneridae</taxon>
        <taxon>Pentapetalae</taxon>
        <taxon>rosids</taxon>
        <taxon>malvids</taxon>
        <taxon>Brassicales</taxon>
        <taxon>Brassicaceae</taxon>
        <taxon>Brassiceae</taxon>
        <taxon>Brassica</taxon>
    </lineage>
</organism>
<sequence>MADTCKIREHTSHGNILSWAGKRDNAWVQCRLDRSFGNDEWFHLFPRSKTEYIDMRSSDHRPIRLNFALEVEEKHKGHFFFDKRMMGRRGVDEAIARSWNPGSKGNIAVEFYRDLFMSSNPMDMEPLFVGFPVKELCDCLRRIQRRTSVCRIVWRLRSAIVDRLTRNPGGR</sequence>
<accession>A0A8S9K2U0</accession>
<dbReference type="PANTHER" id="PTHR33710:SF62">
    <property type="entry name" value="DUF4283 DOMAIN PROTEIN"/>
    <property type="match status" value="1"/>
</dbReference>
<reference evidence="1" key="1">
    <citation type="submission" date="2019-12" db="EMBL/GenBank/DDBJ databases">
        <title>Genome sequencing and annotation of Brassica cretica.</title>
        <authorList>
            <person name="Studholme D.J."/>
            <person name="Sarris P.F."/>
        </authorList>
    </citation>
    <scope>NUCLEOTIDE SEQUENCE</scope>
    <source>
        <strain evidence="1">PFS-102/07</strain>
        <tissue evidence="1">Leaf</tissue>
    </source>
</reference>
<dbReference type="SUPFAM" id="SSF56219">
    <property type="entry name" value="DNase I-like"/>
    <property type="match status" value="1"/>
</dbReference>
<dbReference type="InterPro" id="IPR036691">
    <property type="entry name" value="Endo/exonu/phosph_ase_sf"/>
</dbReference>
<evidence type="ECO:0008006" key="2">
    <source>
        <dbReference type="Google" id="ProtNLM"/>
    </source>
</evidence>
<name>A0A8S9K2U0_BRACR</name>
<dbReference type="EMBL" id="QGKY02000190">
    <property type="protein sequence ID" value="KAF2587903.1"/>
    <property type="molecule type" value="Genomic_DNA"/>
</dbReference>
<proteinExistence type="predicted"/>
<dbReference type="PANTHER" id="PTHR33710">
    <property type="entry name" value="BNAC02G09200D PROTEIN"/>
    <property type="match status" value="1"/>
</dbReference>
<protein>
    <recommendedName>
        <fullName evidence="2">Endonuclease/exonuclease/phosphatase domain-containing protein</fullName>
    </recommendedName>
</protein>